<organism evidence="3">
    <name type="scientific">Opuntia streptacantha</name>
    <name type="common">Prickly pear cactus</name>
    <name type="synonym">Opuntia cardona</name>
    <dbReference type="NCBI Taxonomy" id="393608"/>
    <lineage>
        <taxon>Eukaryota</taxon>
        <taxon>Viridiplantae</taxon>
        <taxon>Streptophyta</taxon>
        <taxon>Embryophyta</taxon>
        <taxon>Tracheophyta</taxon>
        <taxon>Spermatophyta</taxon>
        <taxon>Magnoliopsida</taxon>
        <taxon>eudicotyledons</taxon>
        <taxon>Gunneridae</taxon>
        <taxon>Pentapetalae</taxon>
        <taxon>Caryophyllales</taxon>
        <taxon>Cactineae</taxon>
        <taxon>Cactaceae</taxon>
        <taxon>Opuntioideae</taxon>
        <taxon>Opuntia</taxon>
    </lineage>
</organism>
<evidence type="ECO:0000256" key="2">
    <source>
        <dbReference type="SAM" id="Phobius"/>
    </source>
</evidence>
<sequence length="133" mass="15173">MCGTVLHPHRYPTGSQPPGSPHNTGDQVLQKGCRGSKHVAQRAVQGSNQDQDWVLRQGRSQDEAVENQDSQEAFWKHFPFPCISQIMINISLSFFSSLRFKLFCFFWEGGIISCPFLLGLMASFFSFLFYIFM</sequence>
<reference evidence="3" key="2">
    <citation type="submission" date="2020-07" db="EMBL/GenBank/DDBJ databases">
        <authorList>
            <person name="Vera ALvarez R."/>
            <person name="Arias-Moreno D.M."/>
            <person name="Jimenez-Jacinto V."/>
            <person name="Jimenez-Bremont J.F."/>
            <person name="Swaminathan K."/>
            <person name="Moose S.P."/>
            <person name="Guerrero-Gonzalez M.L."/>
            <person name="Marino-Ramirez L."/>
            <person name="Landsman D."/>
            <person name="Rodriguez-Kessler M."/>
            <person name="Delgado-Sanchez P."/>
        </authorList>
    </citation>
    <scope>NUCLEOTIDE SEQUENCE</scope>
    <source>
        <tissue evidence="3">Cladode</tissue>
    </source>
</reference>
<name>A0A7C8ZF24_OPUST</name>
<keyword evidence="2" id="KW-1133">Transmembrane helix</keyword>
<dbReference type="AlphaFoldDB" id="A0A7C8ZF24"/>
<keyword evidence="2" id="KW-0472">Membrane</keyword>
<accession>A0A7C8ZF24</accession>
<feature type="region of interest" description="Disordered" evidence="1">
    <location>
        <begin position="1"/>
        <end position="30"/>
    </location>
</feature>
<protein>
    <submittedName>
        <fullName evidence="3">Uncharacterized protein</fullName>
    </submittedName>
</protein>
<keyword evidence="2" id="KW-0812">Transmembrane</keyword>
<proteinExistence type="predicted"/>
<dbReference type="EMBL" id="GISG01125343">
    <property type="protein sequence ID" value="MBA4641712.1"/>
    <property type="molecule type" value="Transcribed_RNA"/>
</dbReference>
<evidence type="ECO:0000313" key="3">
    <source>
        <dbReference type="EMBL" id="MBA4641712.1"/>
    </source>
</evidence>
<feature type="compositionally biased region" description="Polar residues" evidence="1">
    <location>
        <begin position="13"/>
        <end position="27"/>
    </location>
</feature>
<feature type="transmembrane region" description="Helical" evidence="2">
    <location>
        <begin position="110"/>
        <end position="132"/>
    </location>
</feature>
<reference evidence="3" key="1">
    <citation type="journal article" date="2013" name="J. Plant Res.">
        <title>Effect of fungi and light on seed germination of three Opuntia species from semiarid lands of central Mexico.</title>
        <authorList>
            <person name="Delgado-Sanchez P."/>
            <person name="Jimenez-Bremont J.F."/>
            <person name="Guerrero-Gonzalez Mde L."/>
            <person name="Flores J."/>
        </authorList>
    </citation>
    <scope>NUCLEOTIDE SEQUENCE</scope>
    <source>
        <tissue evidence="3">Cladode</tissue>
    </source>
</reference>
<evidence type="ECO:0000256" key="1">
    <source>
        <dbReference type="SAM" id="MobiDB-lite"/>
    </source>
</evidence>